<feature type="compositionally biased region" description="Basic and acidic residues" evidence="1">
    <location>
        <begin position="84"/>
        <end position="93"/>
    </location>
</feature>
<comment type="caution">
    <text evidence="2">The sequence shown here is derived from an EMBL/GenBank/DDBJ whole genome shotgun (WGS) entry which is preliminary data.</text>
</comment>
<feature type="region of interest" description="Disordered" evidence="1">
    <location>
        <begin position="594"/>
        <end position="637"/>
    </location>
</feature>
<feature type="region of interest" description="Disordered" evidence="1">
    <location>
        <begin position="124"/>
        <end position="143"/>
    </location>
</feature>
<organism evidence="2 3">
    <name type="scientific">Leishmania utingensis</name>
    <dbReference type="NCBI Taxonomy" id="653362"/>
    <lineage>
        <taxon>Eukaryota</taxon>
        <taxon>Discoba</taxon>
        <taxon>Euglenozoa</taxon>
        <taxon>Kinetoplastea</taxon>
        <taxon>Metakinetoplastina</taxon>
        <taxon>Trypanosomatida</taxon>
        <taxon>Trypanosomatidae</taxon>
        <taxon>Leishmaniinae</taxon>
        <taxon>Leishmania</taxon>
    </lineage>
</organism>
<feature type="compositionally biased region" description="Polar residues" evidence="1">
    <location>
        <begin position="8"/>
        <end position="19"/>
    </location>
</feature>
<evidence type="ECO:0000313" key="2">
    <source>
        <dbReference type="EMBL" id="KAL0509897.1"/>
    </source>
</evidence>
<feature type="compositionally biased region" description="Low complexity" evidence="1">
    <location>
        <begin position="606"/>
        <end position="617"/>
    </location>
</feature>
<reference evidence="2 3" key="1">
    <citation type="submission" date="2024-02" db="EMBL/GenBank/DDBJ databases">
        <title>FIRST GENOME SEQUENCES OF Leishmania (Viannia) shawi, Leishmania (Viannia) lindenbergi AND Leishmania (Viannia) utingensis.</title>
        <authorList>
            <person name="Resadore F."/>
            <person name="Custodio M.G.F."/>
            <person name="Boite M.C."/>
            <person name="Cupolillo E."/>
            <person name="Ferreira G.E.M."/>
        </authorList>
    </citation>
    <scope>NUCLEOTIDE SEQUENCE [LARGE SCALE GENOMIC DNA]</scope>
    <source>
        <strain evidence="2 3">ITUB/BR/1977/M4964</strain>
    </source>
</reference>
<feature type="region of interest" description="Disordered" evidence="1">
    <location>
        <begin position="1"/>
        <end position="25"/>
    </location>
</feature>
<evidence type="ECO:0000313" key="3">
    <source>
        <dbReference type="Proteomes" id="UP001482455"/>
    </source>
</evidence>
<dbReference type="AlphaFoldDB" id="A0AAW3AQ76"/>
<feature type="region of interest" description="Disordered" evidence="1">
    <location>
        <begin position="84"/>
        <end position="109"/>
    </location>
</feature>
<feature type="region of interest" description="Disordered" evidence="1">
    <location>
        <begin position="392"/>
        <end position="413"/>
    </location>
</feature>
<sequence>MSGVCGTAVTTAQESTLPQRSPVEREKTAPMYEFCADAGLGAAPLPKNSSSWEFLDLDVGGSLAVASGSSHSEPGSLLVCEQAPADHDGDGRHSLHAPAATGETAAASAPPPVALLPLFDDRNSRTADDTASGDAFGGAASPPKGRCRRRFGLAGLAEGRCSLARGVSTMWSLLSTTSQTHLPVALTVPRPELAATTTTTTSIPNDDCILVTSATETIPSDPIGVYKHHDDAHNSLNASAVVVGTSRVDSLPSSLPLAPPNIAVPHSSYEGATEQTAYSIGATRSGSPMGTTANTILIPHVISVTTTSLTSDGEECMGEPWWAGVWTPTLADTSTSSEHAAVASIASTLPSPSQGAPVVSEDDIRRLGEEAALREAREAAVAMVLESQLEFTGPSSTLPSPRPNAGASGGQRGAREQSALLPAWLLKPLVSLCDCQQHPCSCEENGQESEALHLPDLGRAGSAATQSRQCEQRKAAAWISRRMSFISSSFLAIPLLPSTMVGTAFSSVATAATSTSDGASAALFSIFTVESSWFWSQACIVCASGSQRALKGLHQVCDYVWQDLKNHWYPQLRLVLGDHSSARKVRCSRHARRLLKQKRTSGNGESATATSDDASTDPTAFVPPAARGAASTSPTGTVEWRSVSSPCLFKGDVCITRESTAHQYMSWGDKTAAVATHHFHASSSTTSSSDASFPPLPQSPKDGVRLYAVMTAEAVASAAQGLLVFLL</sequence>
<dbReference type="Proteomes" id="UP001482455">
    <property type="component" value="Unassembled WGS sequence"/>
</dbReference>
<accession>A0AAW3AQ76</accession>
<keyword evidence="3" id="KW-1185">Reference proteome</keyword>
<dbReference type="EMBL" id="JBAMZL010000018">
    <property type="protein sequence ID" value="KAL0509897.1"/>
    <property type="molecule type" value="Genomic_DNA"/>
</dbReference>
<protein>
    <submittedName>
        <fullName evidence="2">Uncharacterized protein</fullName>
    </submittedName>
</protein>
<proteinExistence type="predicted"/>
<gene>
    <name evidence="2" type="ORF">Q4I30_002688</name>
</gene>
<evidence type="ECO:0000256" key="1">
    <source>
        <dbReference type="SAM" id="MobiDB-lite"/>
    </source>
</evidence>
<name>A0AAW3AQ76_9TRYP</name>
<feature type="compositionally biased region" description="Low complexity" evidence="1">
    <location>
        <begin position="97"/>
        <end position="108"/>
    </location>
</feature>